<name>A0A016SG68_9BILA</name>
<dbReference type="GO" id="GO:0005615">
    <property type="term" value="C:extracellular space"/>
    <property type="evidence" value="ECO:0007669"/>
    <property type="project" value="TreeGrafter"/>
</dbReference>
<organism evidence="1 2">
    <name type="scientific">Ancylostoma ceylanicum</name>
    <dbReference type="NCBI Taxonomy" id="53326"/>
    <lineage>
        <taxon>Eukaryota</taxon>
        <taxon>Metazoa</taxon>
        <taxon>Ecdysozoa</taxon>
        <taxon>Nematoda</taxon>
        <taxon>Chromadorea</taxon>
        <taxon>Rhabditida</taxon>
        <taxon>Rhabditina</taxon>
        <taxon>Rhabditomorpha</taxon>
        <taxon>Strongyloidea</taxon>
        <taxon>Ancylostomatidae</taxon>
        <taxon>Ancylostomatinae</taxon>
        <taxon>Ancylostoma</taxon>
    </lineage>
</organism>
<dbReference type="PANTHER" id="PTHR10974:SF75">
    <property type="entry name" value="SULFATASE DOMAIN-CONTAINING PROTEIN"/>
    <property type="match status" value="1"/>
</dbReference>
<reference evidence="2" key="1">
    <citation type="journal article" date="2015" name="Nat. Genet.">
        <title>The genome and transcriptome of the zoonotic hookworm Ancylostoma ceylanicum identify infection-specific gene families.</title>
        <authorList>
            <person name="Schwarz E.M."/>
            <person name="Hu Y."/>
            <person name="Antoshechkin I."/>
            <person name="Miller M.M."/>
            <person name="Sternberg P.W."/>
            <person name="Aroian R.V."/>
        </authorList>
    </citation>
    <scope>NUCLEOTIDE SEQUENCE</scope>
    <source>
        <strain evidence="2">HY135</strain>
    </source>
</reference>
<keyword evidence="2" id="KW-1185">Reference proteome</keyword>
<proteinExistence type="predicted"/>
<dbReference type="OrthoDB" id="5857380at2759"/>
<gene>
    <name evidence="1" type="primary">Acey_s0230.g2961</name>
    <name evidence="1" type="ORF">Y032_0230g2961</name>
</gene>
<evidence type="ECO:0000313" key="1">
    <source>
        <dbReference type="EMBL" id="EYB89565.1"/>
    </source>
</evidence>
<protein>
    <submittedName>
        <fullName evidence="1">Uncharacterized protein</fullName>
    </submittedName>
</protein>
<sequence length="203" mass="22537">MIQLDDSFVIILGDHGLRGGRVTHTKLGSLEVNNPMFSISVPKKLRKSTNILSILRENSVRLQTHYDIRATLLDILKYQPSSNFTDRSYVAFNGEYGTSLLRTQPDEERTCKNLPIPISYCTCQFPLEDVKSISGRTSSSWPVSHGLGSAFLMRLRHSLRSNTSSVLSFSNSISSSMLSSHRVLGLPLVRDRTSVAEPPASLP</sequence>
<dbReference type="PANTHER" id="PTHR10974">
    <property type="entry name" value="FI08016P-RELATED"/>
    <property type="match status" value="1"/>
</dbReference>
<dbReference type="InterPro" id="IPR004245">
    <property type="entry name" value="DUF229"/>
</dbReference>
<dbReference type="EMBL" id="JARK01001566">
    <property type="protein sequence ID" value="EYB89565.1"/>
    <property type="molecule type" value="Genomic_DNA"/>
</dbReference>
<dbReference type="Proteomes" id="UP000024635">
    <property type="component" value="Unassembled WGS sequence"/>
</dbReference>
<dbReference type="Pfam" id="PF02995">
    <property type="entry name" value="DUF229"/>
    <property type="match status" value="1"/>
</dbReference>
<accession>A0A016SG68</accession>
<evidence type="ECO:0000313" key="2">
    <source>
        <dbReference type="Proteomes" id="UP000024635"/>
    </source>
</evidence>
<dbReference type="STRING" id="53326.A0A016SG68"/>
<dbReference type="AlphaFoldDB" id="A0A016SG68"/>
<comment type="caution">
    <text evidence="1">The sequence shown here is derived from an EMBL/GenBank/DDBJ whole genome shotgun (WGS) entry which is preliminary data.</text>
</comment>